<accession>A0A3D8GTZ9</accession>
<proteinExistence type="predicted"/>
<gene>
    <name evidence="2" type="ORF">DRW41_08605</name>
</gene>
<dbReference type="AlphaFoldDB" id="A0A3D8GTZ9"/>
<dbReference type="Proteomes" id="UP000257144">
    <property type="component" value="Unassembled WGS sequence"/>
</dbReference>
<keyword evidence="1" id="KW-1133">Transmembrane helix</keyword>
<feature type="transmembrane region" description="Helical" evidence="1">
    <location>
        <begin position="6"/>
        <end position="24"/>
    </location>
</feature>
<keyword evidence="1" id="KW-0812">Transmembrane</keyword>
<organism evidence="2 3">
    <name type="scientific">Neobacillus piezotolerans</name>
    <dbReference type="NCBI Taxonomy" id="2259171"/>
    <lineage>
        <taxon>Bacteria</taxon>
        <taxon>Bacillati</taxon>
        <taxon>Bacillota</taxon>
        <taxon>Bacilli</taxon>
        <taxon>Bacillales</taxon>
        <taxon>Bacillaceae</taxon>
        <taxon>Neobacillus</taxon>
    </lineage>
</organism>
<reference evidence="2 3" key="1">
    <citation type="submission" date="2018-07" db="EMBL/GenBank/DDBJ databases">
        <title>Bacillus sp. YLB-04 draft genome sequence.</title>
        <authorList>
            <person name="Yu L."/>
            <person name="Tang X."/>
        </authorList>
    </citation>
    <scope>NUCLEOTIDE SEQUENCE [LARGE SCALE GENOMIC DNA]</scope>
    <source>
        <strain evidence="2 3">YLB-04</strain>
    </source>
</reference>
<sequence length="123" mass="14064">MRMKKFTVFIVICFVAIGGIYIWFEKQNDFSTEKWIAEPFERGKIVDDLLTSYQLVGMTKQEIVKLLGPDGEPTDLGPIGNRNDNTLAYNLGPEPGFISIDDAWLVIYFDEDNRVSEYIMATD</sequence>
<comment type="caution">
    <text evidence="2">The sequence shown here is derived from an EMBL/GenBank/DDBJ whole genome shotgun (WGS) entry which is preliminary data.</text>
</comment>
<name>A0A3D8GTZ9_9BACI</name>
<dbReference type="EMBL" id="QNQT01000002">
    <property type="protein sequence ID" value="RDU37867.1"/>
    <property type="molecule type" value="Genomic_DNA"/>
</dbReference>
<protein>
    <recommendedName>
        <fullName evidence="4">Outer membrane protein assembly factor BamE</fullName>
    </recommendedName>
</protein>
<evidence type="ECO:0000256" key="1">
    <source>
        <dbReference type="SAM" id="Phobius"/>
    </source>
</evidence>
<dbReference type="RefSeq" id="WP_115451537.1">
    <property type="nucleotide sequence ID" value="NZ_QNQT01000002.1"/>
</dbReference>
<keyword evidence="1" id="KW-0472">Membrane</keyword>
<evidence type="ECO:0000313" key="3">
    <source>
        <dbReference type="Proteomes" id="UP000257144"/>
    </source>
</evidence>
<keyword evidence="3" id="KW-1185">Reference proteome</keyword>
<evidence type="ECO:0000313" key="2">
    <source>
        <dbReference type="EMBL" id="RDU37867.1"/>
    </source>
</evidence>
<evidence type="ECO:0008006" key="4">
    <source>
        <dbReference type="Google" id="ProtNLM"/>
    </source>
</evidence>